<dbReference type="AlphaFoldDB" id="A0AAV0WE13"/>
<evidence type="ECO:0008006" key="3">
    <source>
        <dbReference type="Google" id="ProtNLM"/>
    </source>
</evidence>
<name>A0AAV0WE13_9HEMI</name>
<dbReference type="EMBL" id="CARXXK010000002">
    <property type="protein sequence ID" value="CAI6354006.1"/>
    <property type="molecule type" value="Genomic_DNA"/>
</dbReference>
<proteinExistence type="predicted"/>
<organism evidence="1 2">
    <name type="scientific">Macrosiphum euphorbiae</name>
    <name type="common">potato aphid</name>
    <dbReference type="NCBI Taxonomy" id="13131"/>
    <lineage>
        <taxon>Eukaryota</taxon>
        <taxon>Metazoa</taxon>
        <taxon>Ecdysozoa</taxon>
        <taxon>Arthropoda</taxon>
        <taxon>Hexapoda</taxon>
        <taxon>Insecta</taxon>
        <taxon>Pterygota</taxon>
        <taxon>Neoptera</taxon>
        <taxon>Paraneoptera</taxon>
        <taxon>Hemiptera</taxon>
        <taxon>Sternorrhyncha</taxon>
        <taxon>Aphidomorpha</taxon>
        <taxon>Aphidoidea</taxon>
        <taxon>Aphididae</taxon>
        <taxon>Macrosiphini</taxon>
        <taxon>Macrosiphum</taxon>
    </lineage>
</organism>
<keyword evidence="2" id="KW-1185">Reference proteome</keyword>
<protein>
    <recommendedName>
        <fullName evidence="3">Transposase</fullName>
    </recommendedName>
</protein>
<sequence>MIAYIKTSIFNEGPIFIFLDLIELFTQNAENIVNQLMKCLHACGFNDNFLRGNWIFFVNDGASVLLGKKNGYLPSHWHCLNHRRELAVNDSVNDITLTNHFKAFLDSLYALYNRFPKNQNELKKECAELDVLFLKSSINWSLGCQLFPRAVQVIWKIYPALCKHLSTASKDDSRDTKTRSKYLGLCKHLESIEFSIDV</sequence>
<accession>A0AAV0WE13</accession>
<reference evidence="1 2" key="1">
    <citation type="submission" date="2023-01" db="EMBL/GenBank/DDBJ databases">
        <authorList>
            <person name="Whitehead M."/>
        </authorList>
    </citation>
    <scope>NUCLEOTIDE SEQUENCE [LARGE SCALE GENOMIC DNA]</scope>
</reference>
<evidence type="ECO:0000313" key="1">
    <source>
        <dbReference type="EMBL" id="CAI6354006.1"/>
    </source>
</evidence>
<gene>
    <name evidence="1" type="ORF">MEUPH1_LOCUS10059</name>
</gene>
<dbReference type="PANTHER" id="PTHR46880:SF8">
    <property type="entry name" value="E3 SUMO-PROTEIN LIGASE KIAA1586"/>
    <property type="match status" value="1"/>
</dbReference>
<evidence type="ECO:0000313" key="2">
    <source>
        <dbReference type="Proteomes" id="UP001160148"/>
    </source>
</evidence>
<dbReference type="Proteomes" id="UP001160148">
    <property type="component" value="Unassembled WGS sequence"/>
</dbReference>
<comment type="caution">
    <text evidence="1">The sequence shown here is derived from an EMBL/GenBank/DDBJ whole genome shotgun (WGS) entry which is preliminary data.</text>
</comment>
<dbReference type="PANTHER" id="PTHR46880">
    <property type="entry name" value="RAS-ASSOCIATING DOMAIN-CONTAINING PROTEIN"/>
    <property type="match status" value="1"/>
</dbReference>